<proteinExistence type="predicted"/>
<protein>
    <submittedName>
        <fullName evidence="1">Uncharacterized protein</fullName>
    </submittedName>
</protein>
<comment type="caution">
    <text evidence="1">The sequence shown here is derived from an EMBL/GenBank/DDBJ whole genome shotgun (WGS) entry which is preliminary data.</text>
</comment>
<dbReference type="OrthoDB" id="5979581at2759"/>
<sequence>MYESDHDIDENVNDSLVEQLYEQDFRLSNILLRPTGFNELSKDELIKQLGEPNKEPLLTIFGKSLAPLGPKYLVKGLSLDRLDTRFISDQVYIIDFSESYYIYSLPKDLGITASFYSPKLLFDNTISHSAAIEKDITRHIMGILEQEYPDRIVYVTSWADEELLAKIIADEGVLEVRWKFWEKATEGITYKGEGIGGELLRETLRDEGVMVVVCVFDVVYYVDERWDEGADVVLGPRPTNYDDRHGLRGVVDGDRDRDRGTHRIASSELLAASPSKRNGGYTTIGNR</sequence>
<organism evidence="1 2">
    <name type="scientific">Cudoniella acicularis</name>
    <dbReference type="NCBI Taxonomy" id="354080"/>
    <lineage>
        <taxon>Eukaryota</taxon>
        <taxon>Fungi</taxon>
        <taxon>Dikarya</taxon>
        <taxon>Ascomycota</taxon>
        <taxon>Pezizomycotina</taxon>
        <taxon>Leotiomycetes</taxon>
        <taxon>Helotiales</taxon>
        <taxon>Tricladiaceae</taxon>
        <taxon>Cudoniella</taxon>
    </lineage>
</organism>
<reference evidence="1 2" key="1">
    <citation type="submission" date="2020-03" db="EMBL/GenBank/DDBJ databases">
        <title>Draft Genome Sequence of Cudoniella acicularis.</title>
        <authorList>
            <person name="Buettner E."/>
            <person name="Kellner H."/>
        </authorList>
    </citation>
    <scope>NUCLEOTIDE SEQUENCE [LARGE SCALE GENOMIC DNA]</scope>
    <source>
        <strain evidence="1 2">DSM 108380</strain>
    </source>
</reference>
<gene>
    <name evidence="1" type="ORF">G7Y89_g13623</name>
</gene>
<dbReference type="AlphaFoldDB" id="A0A8H4RAB4"/>
<evidence type="ECO:0000313" key="2">
    <source>
        <dbReference type="Proteomes" id="UP000566819"/>
    </source>
</evidence>
<dbReference type="EMBL" id="JAAMPI010001623">
    <property type="protein sequence ID" value="KAF4624547.1"/>
    <property type="molecule type" value="Genomic_DNA"/>
</dbReference>
<evidence type="ECO:0000313" key="1">
    <source>
        <dbReference type="EMBL" id="KAF4624547.1"/>
    </source>
</evidence>
<accession>A0A8H4RAB4</accession>
<keyword evidence="2" id="KW-1185">Reference proteome</keyword>
<name>A0A8H4RAB4_9HELO</name>
<dbReference type="Proteomes" id="UP000566819">
    <property type="component" value="Unassembled WGS sequence"/>
</dbReference>